<evidence type="ECO:0000256" key="9">
    <source>
        <dbReference type="ARBA" id="ARBA00022737"/>
    </source>
</evidence>
<evidence type="ECO:0000256" key="1">
    <source>
        <dbReference type="ARBA" id="ARBA00001935"/>
    </source>
</evidence>
<evidence type="ECO:0000259" key="17">
    <source>
        <dbReference type="Pfam" id="PF00394"/>
    </source>
</evidence>
<keyword evidence="21" id="KW-1185">Reference proteome</keyword>
<sequence length="1169" mass="129991">MVNKSPQSRGVMGQLMIRSLILLSLLAVAVVGGRTQVRHYNFDVEYIFGAPDCKEHVVMGINGQFPGPTIRANAGDTVVVHLTNKLHTEGVVIHWHGIRQLGTPWADGTASISQCAINPGEVFTYRFLVDKPGTYFYHGHYGMQRSAGLYGSLIVDVAEGEREPFHYDGELNLLLSDWWHQSVHEQEVGLSSAPIRWIGEPQSLLLNGRGQHNCSLAAHYRNSSSNKCNLKGGEKCAPKILKVQPNKTYRLRIASTTALAALNLAIGNHKMLVVESDGNYVQPFLVDDLDIYSGESYSVLITTDQNARNNYWVSVGVRGREPKTPQGLTLLNYLPNSASKLPVSPPPVTPQWNDYNHSKSFTKNILARMGSPKPPTTYNRRIMLLNTQNRLNGVTKWAVNNVSLVLPATPYLGSVKFLLNHTFDQTSPPENYPANYDIMKPPVNTNVTTSSGIYRLQFNTTVDIILQNTNAITPNVSEIHPWHLHGHDFWVLGYGEGKFNSKNDEKKLNLKNPPLRNTAVIFPWGWTALRFVADNRGVWAFHCHIEPHLHMGMGAIFDIEGRSVKGIPSQALACGATGSLMATKNGNPQARGLMGALMVRSLILLSLLAGAVVGGRNQVRHYNFDVEYVFGAPDCKEHVVMGINGQFPGPTIRAKAGDTVVVHLTNKLHTEGVVIHWHGIRQLGTPWADGTASISQCAINPGEVFTYRFLVDKPGTYFYHGHYGMQRSAGLYGSLIVDVAEGEREPFHYDGELNLLLSDWWHQSVHEQEVGLSSAPMRWIGEPQSLLLNGRGQYNCSLAAQYSNSSSKQCKLRGGEKCAPMIMNVQPKQTYRLRIASTTALASLNLAIGNHKMLVVEADGNYVQPFLVDDLDIYSGESYSVLITTNQNPKNNYWVSVGVRGREPKTPQGLTLLNYLPNSASKLPVSPPPVTPRWDDYNHSKTFSKSVLARMGSPKPPRFYNRRMILLNTQNMINGHTKWAINNVSLVLPATPYLGSVKFLLNHTFDQRSPPESYPANYDIMKPPVNTNTTTSSGVYRLKFKSTVDVILQNTNAIKANVSEIHPWHLHGHDFWVLGYGEGKFSKNDEKKLNLKNPPLRNTAVIFPYGWTALRFVADNRGVWAFHCHIEPHLHMGMGVIFDIEGRFVRGIPSEALACGATGRMMTKDGKYH</sequence>
<dbReference type="EMBL" id="JAATIQ010000365">
    <property type="protein sequence ID" value="KAF4359515.1"/>
    <property type="molecule type" value="Genomic_DNA"/>
</dbReference>
<dbReference type="GO" id="GO:0008447">
    <property type="term" value="F:L-ascorbate oxidase activity"/>
    <property type="evidence" value="ECO:0007669"/>
    <property type="project" value="UniProtKB-EC"/>
</dbReference>
<dbReference type="GO" id="GO:0009506">
    <property type="term" value="C:plasmodesma"/>
    <property type="evidence" value="ECO:0007669"/>
    <property type="project" value="TreeGrafter"/>
</dbReference>
<dbReference type="PROSITE" id="PS00079">
    <property type="entry name" value="MULTICOPPER_OXIDASE1"/>
    <property type="match status" value="2"/>
</dbReference>
<keyword evidence="9" id="KW-0677">Repeat</keyword>
<gene>
    <name evidence="20" type="ORF">G4B88_020313</name>
</gene>
<dbReference type="FunFam" id="2.60.40.420:FF:000058">
    <property type="entry name" value="L-ascorbate oxidase"/>
    <property type="match status" value="2"/>
</dbReference>
<dbReference type="FunFam" id="2.60.40.420:FF:000059">
    <property type="entry name" value="L-ascorbate oxidase"/>
    <property type="match status" value="2"/>
</dbReference>
<dbReference type="InterPro" id="IPR034259">
    <property type="entry name" value="CuRO_1_AAO"/>
</dbReference>
<dbReference type="InterPro" id="IPR045087">
    <property type="entry name" value="Cu-oxidase_fam"/>
</dbReference>
<dbReference type="CDD" id="cd13893">
    <property type="entry name" value="CuRO_3_AAO"/>
    <property type="match status" value="2"/>
</dbReference>
<dbReference type="NCBIfam" id="TIGR03388">
    <property type="entry name" value="ascorbase"/>
    <property type="match status" value="2"/>
</dbReference>
<dbReference type="GO" id="GO:0042542">
    <property type="term" value="P:response to hydrogen peroxide"/>
    <property type="evidence" value="ECO:0007669"/>
    <property type="project" value="UniProtKB-ARBA"/>
</dbReference>
<keyword evidence="12" id="KW-1015">Disulfide bond</keyword>
<keyword evidence="8" id="KW-0479">Metal-binding</keyword>
<dbReference type="InterPro" id="IPR017760">
    <property type="entry name" value="L-ascorbate_oxidase_pln"/>
</dbReference>
<evidence type="ECO:0000256" key="6">
    <source>
        <dbReference type="ARBA" id="ARBA00022095"/>
    </source>
</evidence>
<comment type="similarity">
    <text evidence="3">Belongs to the multicopper oxidase family.</text>
</comment>
<feature type="domain" description="Plastocyanin-like" evidence="19">
    <location>
        <begin position="630"/>
        <end position="738"/>
    </location>
</feature>
<comment type="function">
    <text evidence="15">May be involved in a redox system involving ascorbic acid.</text>
</comment>
<evidence type="ECO:0000313" key="20">
    <source>
        <dbReference type="EMBL" id="KAF4359515.1"/>
    </source>
</evidence>
<dbReference type="InterPro" id="IPR008972">
    <property type="entry name" value="Cupredoxin"/>
</dbReference>
<reference evidence="20 21" key="1">
    <citation type="journal article" date="2020" name="bioRxiv">
        <title>Sequence and annotation of 42 cannabis genomes reveals extensive copy number variation in cannabinoid synthesis and pathogen resistance genes.</title>
        <authorList>
            <person name="Mckernan K.J."/>
            <person name="Helbert Y."/>
            <person name="Kane L.T."/>
            <person name="Ebling H."/>
            <person name="Zhang L."/>
            <person name="Liu B."/>
            <person name="Eaton Z."/>
            <person name="Mclaughlin S."/>
            <person name="Kingan S."/>
            <person name="Baybayan P."/>
            <person name="Concepcion G."/>
            <person name="Jordan M."/>
            <person name="Riva A."/>
            <person name="Barbazuk W."/>
            <person name="Harkins T."/>
        </authorList>
    </citation>
    <scope>NUCLEOTIDE SEQUENCE [LARGE SCALE GENOMIC DNA]</scope>
    <source>
        <strain evidence="21">cv. Jamaican Lion 4</strain>
        <tissue evidence="20">Leaf</tissue>
    </source>
</reference>
<keyword evidence="11" id="KW-0186">Copper</keyword>
<comment type="cofactor">
    <cofactor evidence="1">
        <name>Cu cation</name>
        <dbReference type="ChEBI" id="CHEBI:23378"/>
    </cofactor>
</comment>
<evidence type="ECO:0000256" key="11">
    <source>
        <dbReference type="ARBA" id="ARBA00023008"/>
    </source>
</evidence>
<dbReference type="Pfam" id="PF00394">
    <property type="entry name" value="Cu-oxidase"/>
    <property type="match status" value="2"/>
</dbReference>
<evidence type="ECO:0000256" key="14">
    <source>
        <dbReference type="ARBA" id="ARBA00048908"/>
    </source>
</evidence>
<dbReference type="InterPro" id="IPR033138">
    <property type="entry name" value="Cu_oxidase_CS"/>
</dbReference>
<dbReference type="PANTHER" id="PTHR11709">
    <property type="entry name" value="MULTI-COPPER OXIDASE"/>
    <property type="match status" value="1"/>
</dbReference>
<evidence type="ECO:0000256" key="3">
    <source>
        <dbReference type="ARBA" id="ARBA00010609"/>
    </source>
</evidence>
<dbReference type="InterPro" id="IPR001117">
    <property type="entry name" value="Cu-oxidase_2nd"/>
</dbReference>
<evidence type="ECO:0000256" key="2">
    <source>
        <dbReference type="ARBA" id="ARBA00004613"/>
    </source>
</evidence>
<feature type="domain" description="Plastocyanin-like" evidence="18">
    <location>
        <begin position="444"/>
        <end position="558"/>
    </location>
</feature>
<comment type="subunit">
    <text evidence="4">Dimer.</text>
</comment>
<dbReference type="CDD" id="cd13845">
    <property type="entry name" value="CuRO_1_AAO"/>
    <property type="match status" value="2"/>
</dbReference>
<evidence type="ECO:0000259" key="18">
    <source>
        <dbReference type="Pfam" id="PF07731"/>
    </source>
</evidence>
<dbReference type="Pfam" id="PF07732">
    <property type="entry name" value="Cu-oxidase_3"/>
    <property type="match status" value="2"/>
</dbReference>
<keyword evidence="16" id="KW-0732">Signal</keyword>
<evidence type="ECO:0000256" key="5">
    <source>
        <dbReference type="ARBA" id="ARBA00012301"/>
    </source>
</evidence>
<dbReference type="InterPro" id="IPR002355">
    <property type="entry name" value="Cu_oxidase_Cu_BS"/>
</dbReference>
<dbReference type="GO" id="GO:0009615">
    <property type="term" value="P:response to virus"/>
    <property type="evidence" value="ECO:0007669"/>
    <property type="project" value="UniProtKB-ARBA"/>
</dbReference>
<dbReference type="InterPro" id="IPR011707">
    <property type="entry name" value="Cu-oxidase-like_N"/>
</dbReference>
<dbReference type="PROSITE" id="PS00080">
    <property type="entry name" value="MULTICOPPER_OXIDASE2"/>
    <property type="match status" value="2"/>
</dbReference>
<evidence type="ECO:0000256" key="16">
    <source>
        <dbReference type="SAM" id="SignalP"/>
    </source>
</evidence>
<dbReference type="Pfam" id="PF07731">
    <property type="entry name" value="Cu-oxidase_2"/>
    <property type="match status" value="2"/>
</dbReference>
<evidence type="ECO:0000256" key="12">
    <source>
        <dbReference type="ARBA" id="ARBA00023157"/>
    </source>
</evidence>
<evidence type="ECO:0000256" key="8">
    <source>
        <dbReference type="ARBA" id="ARBA00022723"/>
    </source>
</evidence>
<feature type="signal peptide" evidence="16">
    <location>
        <begin position="1"/>
        <end position="32"/>
    </location>
</feature>
<feature type="domain" description="Plastocyanin-like" evidence="19">
    <location>
        <begin position="49"/>
        <end position="156"/>
    </location>
</feature>
<dbReference type="Proteomes" id="UP000583929">
    <property type="component" value="Unassembled WGS sequence"/>
</dbReference>
<proteinExistence type="inferred from homology"/>
<dbReference type="Gene3D" id="2.60.40.420">
    <property type="entry name" value="Cupredoxins - blue copper proteins"/>
    <property type="match status" value="6"/>
</dbReference>
<evidence type="ECO:0000259" key="19">
    <source>
        <dbReference type="Pfam" id="PF07732"/>
    </source>
</evidence>
<organism evidence="20 21">
    <name type="scientific">Cannabis sativa</name>
    <name type="common">Hemp</name>
    <name type="synonym">Marijuana</name>
    <dbReference type="NCBI Taxonomy" id="3483"/>
    <lineage>
        <taxon>Eukaryota</taxon>
        <taxon>Viridiplantae</taxon>
        <taxon>Streptophyta</taxon>
        <taxon>Embryophyta</taxon>
        <taxon>Tracheophyta</taxon>
        <taxon>Spermatophyta</taxon>
        <taxon>Magnoliopsida</taxon>
        <taxon>eudicotyledons</taxon>
        <taxon>Gunneridae</taxon>
        <taxon>Pentapetalae</taxon>
        <taxon>rosids</taxon>
        <taxon>fabids</taxon>
        <taxon>Rosales</taxon>
        <taxon>Cannabaceae</taxon>
        <taxon>Cannabis</taxon>
    </lineage>
</organism>
<evidence type="ECO:0000313" key="21">
    <source>
        <dbReference type="Proteomes" id="UP000583929"/>
    </source>
</evidence>
<evidence type="ECO:0000256" key="10">
    <source>
        <dbReference type="ARBA" id="ARBA00023002"/>
    </source>
</evidence>
<comment type="catalytic activity">
    <reaction evidence="14">
        <text>4 L-ascorbate + O2 = 4 monodehydro-L-ascorbate radical + 2 H2O</text>
        <dbReference type="Rhea" id="RHEA:30243"/>
        <dbReference type="ChEBI" id="CHEBI:15377"/>
        <dbReference type="ChEBI" id="CHEBI:15379"/>
        <dbReference type="ChEBI" id="CHEBI:38290"/>
        <dbReference type="ChEBI" id="CHEBI:59513"/>
        <dbReference type="EC" id="1.10.3.3"/>
    </reaction>
</comment>
<evidence type="ECO:0000256" key="7">
    <source>
        <dbReference type="ARBA" id="ARBA00022525"/>
    </source>
</evidence>
<keyword evidence="10" id="KW-0560">Oxidoreductase</keyword>
<feature type="domain" description="Plastocyanin-like" evidence="17">
    <location>
        <begin position="754"/>
        <end position="916"/>
    </location>
</feature>
<dbReference type="GO" id="GO:0005576">
    <property type="term" value="C:extracellular region"/>
    <property type="evidence" value="ECO:0007669"/>
    <property type="project" value="UniProtKB-SubCell"/>
</dbReference>
<dbReference type="GO" id="GO:0050687">
    <property type="term" value="P:negative regulation of defense response to virus"/>
    <property type="evidence" value="ECO:0007669"/>
    <property type="project" value="UniProtKB-ARBA"/>
</dbReference>
<dbReference type="PANTHER" id="PTHR11709:SF394">
    <property type="entry name" value="FI03373P-RELATED"/>
    <property type="match status" value="1"/>
</dbReference>
<evidence type="ECO:0000256" key="4">
    <source>
        <dbReference type="ARBA" id="ARBA00011473"/>
    </source>
</evidence>
<comment type="subcellular location">
    <subcellularLocation>
        <location evidence="2">Secreted</location>
    </subcellularLocation>
</comment>
<evidence type="ECO:0000256" key="13">
    <source>
        <dbReference type="ARBA" id="ARBA00023180"/>
    </source>
</evidence>
<dbReference type="InterPro" id="IPR034267">
    <property type="entry name" value="CuRO_3_AAO"/>
</dbReference>
<feature type="domain" description="Plastocyanin-like" evidence="18">
    <location>
        <begin position="1026"/>
        <end position="1139"/>
    </location>
</feature>
<dbReference type="EC" id="1.10.3.3" evidence="5"/>
<comment type="caution">
    <text evidence="20">The sequence shown here is derived from an EMBL/GenBank/DDBJ whole genome shotgun (WGS) entry which is preliminary data.</text>
</comment>
<dbReference type="FunFam" id="2.60.40.420:FF:000060">
    <property type="entry name" value="L-ascorbate oxidase"/>
    <property type="match status" value="2"/>
</dbReference>
<feature type="chain" id="PRO_5029782167" description="L-ascorbate oxidase" evidence="16">
    <location>
        <begin position="33"/>
        <end position="1169"/>
    </location>
</feature>
<dbReference type="InterPro" id="IPR011706">
    <property type="entry name" value="Cu-oxidase_C"/>
</dbReference>
<dbReference type="GO" id="GO:0005507">
    <property type="term" value="F:copper ion binding"/>
    <property type="evidence" value="ECO:0007669"/>
    <property type="project" value="InterPro"/>
</dbReference>
<evidence type="ECO:0000256" key="15">
    <source>
        <dbReference type="ARBA" id="ARBA00054778"/>
    </source>
</evidence>
<keyword evidence="7" id="KW-0964">Secreted</keyword>
<accession>A0A7J6EME0</accession>
<keyword evidence="13" id="KW-0325">Glycoprotein</keyword>
<protein>
    <recommendedName>
        <fullName evidence="6">L-ascorbate oxidase</fullName>
        <ecNumber evidence="5">1.10.3.3</ecNumber>
    </recommendedName>
</protein>
<dbReference type="SUPFAM" id="SSF49503">
    <property type="entry name" value="Cupredoxins"/>
    <property type="match status" value="6"/>
</dbReference>
<name>A0A7J6EME0_CANSA</name>
<feature type="domain" description="Plastocyanin-like" evidence="17">
    <location>
        <begin position="172"/>
        <end position="334"/>
    </location>
</feature>
<dbReference type="AlphaFoldDB" id="A0A7J6EME0"/>